<dbReference type="EMBL" id="CP120988">
    <property type="protein sequence ID" value="WLQ56925.1"/>
    <property type="molecule type" value="Genomic_DNA"/>
</dbReference>
<feature type="transmembrane region" description="Helical" evidence="2">
    <location>
        <begin position="21"/>
        <end position="43"/>
    </location>
</feature>
<keyword evidence="2" id="KW-1133">Transmembrane helix</keyword>
<keyword evidence="2" id="KW-0812">Transmembrane</keyword>
<proteinExistence type="predicted"/>
<keyword evidence="2" id="KW-0472">Membrane</keyword>
<sequence length="175" mass="18005">MLMRRVGPAKARPGPLVTGCLDVVLGLLAVALEAVICAVALYLRTGQEPDRARPPSEWPAESGPPGMDWSATLTLASFAAVACLIGVVLLRHGLPLAGVVQLLAAGALCVLTLMAWHSDYRLAHPASAAFAPDRSGHQRTGGRTPEPPAAAGRPQATTTIAPGAPWSPRTAAGRA</sequence>
<feature type="region of interest" description="Disordered" evidence="1">
    <location>
        <begin position="131"/>
        <end position="175"/>
    </location>
</feature>
<evidence type="ECO:0000313" key="4">
    <source>
        <dbReference type="Proteomes" id="UP001235744"/>
    </source>
</evidence>
<evidence type="ECO:0000313" key="3">
    <source>
        <dbReference type="EMBL" id="WLQ56925.1"/>
    </source>
</evidence>
<organism evidence="3 4">
    <name type="scientific">Streptomyces poriferorum</name>
    <dbReference type="NCBI Taxonomy" id="2798799"/>
    <lineage>
        <taxon>Bacteria</taxon>
        <taxon>Bacillati</taxon>
        <taxon>Actinomycetota</taxon>
        <taxon>Actinomycetes</taxon>
        <taxon>Kitasatosporales</taxon>
        <taxon>Streptomycetaceae</taxon>
        <taxon>Streptomyces</taxon>
    </lineage>
</organism>
<feature type="transmembrane region" description="Helical" evidence="2">
    <location>
        <begin position="96"/>
        <end position="116"/>
    </location>
</feature>
<evidence type="ECO:0000256" key="1">
    <source>
        <dbReference type="SAM" id="MobiDB-lite"/>
    </source>
</evidence>
<accession>A0ABY9INY9</accession>
<feature type="transmembrane region" description="Helical" evidence="2">
    <location>
        <begin position="69"/>
        <end position="89"/>
    </location>
</feature>
<evidence type="ECO:0000256" key="2">
    <source>
        <dbReference type="SAM" id="Phobius"/>
    </source>
</evidence>
<keyword evidence="4" id="KW-1185">Reference proteome</keyword>
<protein>
    <submittedName>
        <fullName evidence="3">DUF6234 family protein</fullName>
    </submittedName>
</protein>
<gene>
    <name evidence="3" type="ORF">P8A19_16350</name>
</gene>
<dbReference type="RefSeq" id="WP_306072299.1">
    <property type="nucleotide sequence ID" value="NZ_CP120988.1"/>
</dbReference>
<name>A0ABY9INY9_9ACTN</name>
<dbReference type="Proteomes" id="UP001235744">
    <property type="component" value="Chromosome"/>
</dbReference>
<reference evidence="3 4" key="1">
    <citation type="submission" date="2023-03" db="EMBL/GenBank/DDBJ databases">
        <title>Isolation and description of six Streptomyces strains from soil environments, able to metabolize different microbial glucans.</title>
        <authorList>
            <person name="Widen T."/>
            <person name="Larsbrink J."/>
        </authorList>
    </citation>
    <scope>NUCLEOTIDE SEQUENCE [LARGE SCALE GENOMIC DNA]</scope>
    <source>
        <strain evidence="3 4">Alt2</strain>
    </source>
</reference>